<accession>A0A0E3RV72</accession>
<keyword evidence="4 6" id="KW-0689">Ribosomal protein</keyword>
<dbReference type="SUPFAM" id="SSF53137">
    <property type="entry name" value="Translational machinery components"/>
    <property type="match status" value="1"/>
</dbReference>
<dbReference type="GO" id="GO:0003735">
    <property type="term" value="F:structural constituent of ribosome"/>
    <property type="evidence" value="ECO:0007669"/>
    <property type="project" value="InterPro"/>
</dbReference>
<name>A0A0E3RV72_METMZ</name>
<dbReference type="GO" id="GO:0008097">
    <property type="term" value="F:5S rRNA binding"/>
    <property type="evidence" value="ECO:0007669"/>
    <property type="project" value="InterPro"/>
</dbReference>
<sequence length="189" mass="20953">MSPKNCYRNNLEELKMATGPRYKVPFRRRREGRTNYHLRLKLLLSGQDRVVVRKSARNVQIQLLAPTPEGDITYSSAVSSELAKYGYTGATGNTTAAYLTGLLFGLKSLQKGYEGGILDIGLQASSAGSRVYAALKGIVDSGFEIPCSSDVFPSDERIRGEHIAEYREESSDLPEQFEATKEKIFAEFS</sequence>
<dbReference type="InterPro" id="IPR057268">
    <property type="entry name" value="Ribosomal_L18"/>
</dbReference>
<evidence type="ECO:0000256" key="6">
    <source>
        <dbReference type="HAMAP-Rule" id="MF_01337"/>
    </source>
</evidence>
<organism evidence="7 8">
    <name type="scientific">Methanosarcina mazei C16</name>
    <dbReference type="NCBI Taxonomy" id="1434113"/>
    <lineage>
        <taxon>Archaea</taxon>
        <taxon>Methanobacteriati</taxon>
        <taxon>Methanobacteriota</taxon>
        <taxon>Stenosarchaea group</taxon>
        <taxon>Methanomicrobia</taxon>
        <taxon>Methanosarcinales</taxon>
        <taxon>Methanosarcinaceae</taxon>
        <taxon>Methanosarcina</taxon>
    </lineage>
</organism>
<dbReference type="Pfam" id="PF17144">
    <property type="entry name" value="Ribosomal_L5e"/>
    <property type="match status" value="2"/>
</dbReference>
<proteinExistence type="inferred from homology"/>
<dbReference type="HAMAP" id="MF_01337_A">
    <property type="entry name" value="Ribosomal_uL18_A"/>
    <property type="match status" value="1"/>
</dbReference>
<comment type="subunit">
    <text evidence="6">Part of the 50S ribosomal subunit. Contacts the 5S and 23S rRNAs.</text>
</comment>
<dbReference type="PANTHER" id="PTHR23410:SF12">
    <property type="entry name" value="LARGE RIBOSOMAL SUBUNIT PROTEIN UL18"/>
    <property type="match status" value="1"/>
</dbReference>
<evidence type="ECO:0000256" key="4">
    <source>
        <dbReference type="ARBA" id="ARBA00022980"/>
    </source>
</evidence>
<keyword evidence="2 6" id="KW-0699">rRNA-binding</keyword>
<dbReference type="PATRIC" id="fig|1434113.4.peg.2380"/>
<evidence type="ECO:0000256" key="1">
    <source>
        <dbReference type="ARBA" id="ARBA00007116"/>
    </source>
</evidence>
<evidence type="ECO:0000313" key="8">
    <source>
        <dbReference type="Proteomes" id="UP000033071"/>
    </source>
</evidence>
<comment type="function">
    <text evidence="6">This is one of the proteins that bind and probably mediate the attachment of the 5S RNA into the large ribosomal subunit, where it forms part of the central protuberance.</text>
</comment>
<dbReference type="NCBIfam" id="NF006342">
    <property type="entry name" value="PRK08569.1"/>
    <property type="match status" value="1"/>
</dbReference>
<evidence type="ECO:0000256" key="5">
    <source>
        <dbReference type="ARBA" id="ARBA00023274"/>
    </source>
</evidence>
<evidence type="ECO:0000256" key="3">
    <source>
        <dbReference type="ARBA" id="ARBA00022884"/>
    </source>
</evidence>
<keyword evidence="5 6" id="KW-0687">Ribonucleoprotein</keyword>
<dbReference type="GO" id="GO:0006412">
    <property type="term" value="P:translation"/>
    <property type="evidence" value="ECO:0007669"/>
    <property type="project" value="UniProtKB-UniRule"/>
</dbReference>
<evidence type="ECO:0000313" key="7">
    <source>
        <dbReference type="EMBL" id="AKB71794.1"/>
    </source>
</evidence>
<dbReference type="InterPro" id="IPR005485">
    <property type="entry name" value="Rbsml_uL18_euk_arch"/>
</dbReference>
<dbReference type="Proteomes" id="UP000033071">
    <property type="component" value="Chromosome"/>
</dbReference>
<protein>
    <recommendedName>
        <fullName evidence="6">Large ribosomal subunit protein uL18</fullName>
    </recommendedName>
</protein>
<dbReference type="InterPro" id="IPR057267">
    <property type="entry name" value="Rbsml_uL18_arch"/>
</dbReference>
<dbReference type="PANTHER" id="PTHR23410">
    <property type="entry name" value="RIBOSOMAL PROTEIN L5-RELATED"/>
    <property type="match status" value="1"/>
</dbReference>
<keyword evidence="3 6" id="KW-0694">RNA-binding</keyword>
<dbReference type="EMBL" id="CP009514">
    <property type="protein sequence ID" value="AKB71794.1"/>
    <property type="molecule type" value="Genomic_DNA"/>
</dbReference>
<dbReference type="HOGENOM" id="CLU_056222_2_0_2"/>
<dbReference type="AlphaFoldDB" id="A0A0E3RV72"/>
<dbReference type="GO" id="GO:0022625">
    <property type="term" value="C:cytosolic large ribosomal subunit"/>
    <property type="evidence" value="ECO:0007669"/>
    <property type="project" value="TreeGrafter"/>
</dbReference>
<comment type="similarity">
    <text evidence="1 6">Belongs to the universal ribosomal protein uL18 family.</text>
</comment>
<evidence type="ECO:0000256" key="2">
    <source>
        <dbReference type="ARBA" id="ARBA00022730"/>
    </source>
</evidence>
<dbReference type="GO" id="GO:0000027">
    <property type="term" value="P:ribosomal large subunit assembly"/>
    <property type="evidence" value="ECO:0007669"/>
    <property type="project" value="TreeGrafter"/>
</dbReference>
<dbReference type="CDD" id="cd00432">
    <property type="entry name" value="Ribosomal_L18_L5e"/>
    <property type="match status" value="1"/>
</dbReference>
<reference evidence="7 8" key="1">
    <citation type="submission" date="2014-07" db="EMBL/GenBank/DDBJ databases">
        <title>Methanogenic archaea and the global carbon cycle.</title>
        <authorList>
            <person name="Henriksen J.R."/>
            <person name="Luke J."/>
            <person name="Reinhart S."/>
            <person name="Benedict M.N."/>
            <person name="Youngblut N.D."/>
            <person name="Metcalf M.E."/>
            <person name="Whitaker R.J."/>
            <person name="Metcalf W.W."/>
        </authorList>
    </citation>
    <scope>NUCLEOTIDE SEQUENCE [LARGE SCALE GENOMIC DNA]</scope>
    <source>
        <strain evidence="7 8">C16</strain>
    </source>
</reference>
<dbReference type="KEGG" id="mmac:MSMAC_1904"/>
<dbReference type="Gene3D" id="3.30.420.100">
    <property type="match status" value="1"/>
</dbReference>
<gene>
    <name evidence="6" type="primary">rpl18</name>
    <name evidence="7" type="ORF">MSMAC_1904</name>
</gene>